<sequence>MASFRLPRVSRLNSLLGSSKIRGLQGIRAANRHGKETRNNGAASDSLPAATKCFGNESSAGLSGSTSDRNEKDAVPFLCQSTRIHHADFAPFCVYAPSLHQLNLANNQLSCVPAWLFGGGIAISTQSWKHRRSLMHSNNFGKKNRSLLYTR</sequence>
<name>A0A448WP37_9PLAT</name>
<dbReference type="Proteomes" id="UP000784294">
    <property type="component" value="Unassembled WGS sequence"/>
</dbReference>
<dbReference type="EMBL" id="CAAALY010028409">
    <property type="protein sequence ID" value="VEL16419.1"/>
    <property type="molecule type" value="Genomic_DNA"/>
</dbReference>
<evidence type="ECO:0000313" key="1">
    <source>
        <dbReference type="EMBL" id="VEL16419.1"/>
    </source>
</evidence>
<proteinExistence type="predicted"/>
<dbReference type="AlphaFoldDB" id="A0A448WP37"/>
<keyword evidence="2" id="KW-1185">Reference proteome</keyword>
<comment type="caution">
    <text evidence="1">The sequence shown here is derived from an EMBL/GenBank/DDBJ whole genome shotgun (WGS) entry which is preliminary data.</text>
</comment>
<evidence type="ECO:0000313" key="2">
    <source>
        <dbReference type="Proteomes" id="UP000784294"/>
    </source>
</evidence>
<reference evidence="1" key="1">
    <citation type="submission" date="2018-11" db="EMBL/GenBank/DDBJ databases">
        <authorList>
            <consortium name="Pathogen Informatics"/>
        </authorList>
    </citation>
    <scope>NUCLEOTIDE SEQUENCE</scope>
</reference>
<organism evidence="1 2">
    <name type="scientific">Protopolystoma xenopodis</name>
    <dbReference type="NCBI Taxonomy" id="117903"/>
    <lineage>
        <taxon>Eukaryota</taxon>
        <taxon>Metazoa</taxon>
        <taxon>Spiralia</taxon>
        <taxon>Lophotrochozoa</taxon>
        <taxon>Platyhelminthes</taxon>
        <taxon>Monogenea</taxon>
        <taxon>Polyopisthocotylea</taxon>
        <taxon>Polystomatidea</taxon>
        <taxon>Polystomatidae</taxon>
        <taxon>Protopolystoma</taxon>
    </lineage>
</organism>
<protein>
    <submittedName>
        <fullName evidence="1">Uncharacterized protein</fullName>
    </submittedName>
</protein>
<accession>A0A448WP37</accession>
<gene>
    <name evidence="1" type="ORF">PXEA_LOCUS9859</name>
</gene>